<proteinExistence type="predicted"/>
<evidence type="ECO:0000313" key="3">
    <source>
        <dbReference type="Proteomes" id="UP000029380"/>
    </source>
</evidence>
<accession>A0A091BZS0</accession>
<organism evidence="2 3">
    <name type="scientific">Tetragenococcus muriaticus PMC-11-5</name>
    <dbReference type="NCBI Taxonomy" id="1302649"/>
    <lineage>
        <taxon>Bacteria</taxon>
        <taxon>Bacillati</taxon>
        <taxon>Bacillota</taxon>
        <taxon>Bacilli</taxon>
        <taxon>Lactobacillales</taxon>
        <taxon>Enterococcaceae</taxon>
        <taxon>Tetragenococcus</taxon>
    </lineage>
</organism>
<feature type="compositionally biased region" description="Polar residues" evidence="1">
    <location>
        <begin position="1"/>
        <end position="13"/>
    </location>
</feature>
<gene>
    <name evidence="2" type="ORF">TMUPMC115_2195</name>
</gene>
<sequence>MTDQLQKLQTEMQELNDQDDLIEKDEPILTKSYLKKRLNLL</sequence>
<evidence type="ECO:0000313" key="2">
    <source>
        <dbReference type="EMBL" id="KFN89935.1"/>
    </source>
</evidence>
<protein>
    <submittedName>
        <fullName evidence="2">Uncharacterized protein</fullName>
    </submittedName>
</protein>
<dbReference type="Proteomes" id="UP000029380">
    <property type="component" value="Unassembled WGS sequence"/>
</dbReference>
<evidence type="ECO:0000256" key="1">
    <source>
        <dbReference type="SAM" id="MobiDB-lite"/>
    </source>
</evidence>
<reference evidence="2 3" key="1">
    <citation type="submission" date="2014-08" db="EMBL/GenBank/DDBJ databases">
        <title>Genome sequence of Tetragenococcus muriaticus.</title>
        <authorList>
            <person name="Chuea-nongthon C."/>
            <person name="Rodtong S."/>
            <person name="Yongsawatdigul J."/>
            <person name="Steele J.L."/>
            <person name="Liu X.-y."/>
            <person name="Speers J."/>
            <person name="Glasner J.D."/>
            <person name="Neeno-Eckwall E.C."/>
        </authorList>
    </citation>
    <scope>NUCLEOTIDE SEQUENCE [LARGE SCALE GENOMIC DNA]</scope>
    <source>
        <strain evidence="2 3">PMC-11-5</strain>
    </source>
</reference>
<name>A0A091BZS0_9ENTE</name>
<dbReference type="EMBL" id="JPVU01000240">
    <property type="protein sequence ID" value="KFN89935.1"/>
    <property type="molecule type" value="Genomic_DNA"/>
</dbReference>
<comment type="caution">
    <text evidence="2">The sequence shown here is derived from an EMBL/GenBank/DDBJ whole genome shotgun (WGS) entry which is preliminary data.</text>
</comment>
<feature type="region of interest" description="Disordered" evidence="1">
    <location>
        <begin position="1"/>
        <end position="20"/>
    </location>
</feature>
<dbReference type="AlphaFoldDB" id="A0A091BZS0"/>